<feature type="compositionally biased region" description="Polar residues" evidence="1">
    <location>
        <begin position="65"/>
        <end position="82"/>
    </location>
</feature>
<feature type="compositionally biased region" description="Polar residues" evidence="1">
    <location>
        <begin position="18"/>
        <end position="31"/>
    </location>
</feature>
<gene>
    <name evidence="2" type="ORF">K504DRAFT_467099</name>
</gene>
<sequence length="176" mass="18902">MAPGARRGRPPRPRPLSNPGNDEGSVTSSKRSAADLSDEDTPATHKKAATALSKKKAAAVRPSPARSQRGGSTGLSGPQTPTRSKRPQFYTGIETPVSLPRPGQRQSPAESLAETVAPSSPSDNVQHDILSELQDANQNSRDIYFRLGNLFEATNLFRTDFNRAVVSLRTLSSCFC</sequence>
<dbReference type="Proteomes" id="UP000799428">
    <property type="component" value="Unassembled WGS sequence"/>
</dbReference>
<dbReference type="AlphaFoldDB" id="A0A6G1JPA9"/>
<evidence type="ECO:0000313" key="3">
    <source>
        <dbReference type="Proteomes" id="UP000799428"/>
    </source>
</evidence>
<evidence type="ECO:0000256" key="1">
    <source>
        <dbReference type="SAM" id="MobiDB-lite"/>
    </source>
</evidence>
<keyword evidence="3" id="KW-1185">Reference proteome</keyword>
<reference evidence="2" key="1">
    <citation type="journal article" date="2020" name="Stud. Mycol.">
        <title>101 Dothideomycetes genomes: a test case for predicting lifestyles and emergence of pathogens.</title>
        <authorList>
            <person name="Haridas S."/>
            <person name="Albert R."/>
            <person name="Binder M."/>
            <person name="Bloem J."/>
            <person name="Labutti K."/>
            <person name="Salamov A."/>
            <person name="Andreopoulos B."/>
            <person name="Baker S."/>
            <person name="Barry K."/>
            <person name="Bills G."/>
            <person name="Bluhm B."/>
            <person name="Cannon C."/>
            <person name="Castanera R."/>
            <person name="Culley D."/>
            <person name="Daum C."/>
            <person name="Ezra D."/>
            <person name="Gonzalez J."/>
            <person name="Henrissat B."/>
            <person name="Kuo A."/>
            <person name="Liang C."/>
            <person name="Lipzen A."/>
            <person name="Lutzoni F."/>
            <person name="Magnuson J."/>
            <person name="Mondo S."/>
            <person name="Nolan M."/>
            <person name="Ohm R."/>
            <person name="Pangilinan J."/>
            <person name="Park H.-J."/>
            <person name="Ramirez L."/>
            <person name="Alfaro M."/>
            <person name="Sun H."/>
            <person name="Tritt A."/>
            <person name="Yoshinaga Y."/>
            <person name="Zwiers L.-H."/>
            <person name="Turgeon B."/>
            <person name="Goodwin S."/>
            <person name="Spatafora J."/>
            <person name="Crous P."/>
            <person name="Grigoriev I."/>
        </authorList>
    </citation>
    <scope>NUCLEOTIDE SEQUENCE</scope>
    <source>
        <strain evidence="2">CBS 279.74</strain>
    </source>
</reference>
<organism evidence="2 3">
    <name type="scientific">Pleomassaria siparia CBS 279.74</name>
    <dbReference type="NCBI Taxonomy" id="1314801"/>
    <lineage>
        <taxon>Eukaryota</taxon>
        <taxon>Fungi</taxon>
        <taxon>Dikarya</taxon>
        <taxon>Ascomycota</taxon>
        <taxon>Pezizomycotina</taxon>
        <taxon>Dothideomycetes</taxon>
        <taxon>Pleosporomycetidae</taxon>
        <taxon>Pleosporales</taxon>
        <taxon>Pleomassariaceae</taxon>
        <taxon>Pleomassaria</taxon>
    </lineage>
</organism>
<proteinExistence type="predicted"/>
<name>A0A6G1JPA9_9PLEO</name>
<feature type="region of interest" description="Disordered" evidence="1">
    <location>
        <begin position="1"/>
        <end position="123"/>
    </location>
</feature>
<protein>
    <submittedName>
        <fullName evidence="2">Uncharacterized protein</fullName>
    </submittedName>
</protein>
<feature type="compositionally biased region" description="Basic residues" evidence="1">
    <location>
        <begin position="44"/>
        <end position="58"/>
    </location>
</feature>
<dbReference type="EMBL" id="MU005828">
    <property type="protein sequence ID" value="KAF2702459.1"/>
    <property type="molecule type" value="Genomic_DNA"/>
</dbReference>
<evidence type="ECO:0000313" key="2">
    <source>
        <dbReference type="EMBL" id="KAF2702459.1"/>
    </source>
</evidence>
<accession>A0A6G1JPA9</accession>
<feature type="compositionally biased region" description="Basic residues" evidence="1">
    <location>
        <begin position="1"/>
        <end position="12"/>
    </location>
</feature>